<evidence type="ECO:0000313" key="2">
    <source>
        <dbReference type="Proteomes" id="UP000184212"/>
    </source>
</evidence>
<dbReference type="Proteomes" id="UP000184212">
    <property type="component" value="Unassembled WGS sequence"/>
</dbReference>
<gene>
    <name evidence="1" type="ORF">SAMN04488109_3165</name>
</gene>
<name>A0A1M5R3N8_9BACT</name>
<keyword evidence="2" id="KW-1185">Reference proteome</keyword>
<proteinExistence type="predicted"/>
<dbReference type="AlphaFoldDB" id="A0A1M5R3N8"/>
<organism evidence="1 2">
    <name type="scientific">Chryseolinea serpens</name>
    <dbReference type="NCBI Taxonomy" id="947013"/>
    <lineage>
        <taxon>Bacteria</taxon>
        <taxon>Pseudomonadati</taxon>
        <taxon>Bacteroidota</taxon>
        <taxon>Cytophagia</taxon>
        <taxon>Cytophagales</taxon>
        <taxon>Fulvivirgaceae</taxon>
        <taxon>Chryseolinea</taxon>
    </lineage>
</organism>
<evidence type="ECO:0000313" key="1">
    <source>
        <dbReference type="EMBL" id="SHH20726.1"/>
    </source>
</evidence>
<dbReference type="STRING" id="947013.SAMN04488109_3165"/>
<protein>
    <submittedName>
        <fullName evidence="1">Uncharacterized protein</fullName>
    </submittedName>
</protein>
<accession>A0A1M5R3N8</accession>
<dbReference type="EMBL" id="FQWQ01000002">
    <property type="protein sequence ID" value="SHH20726.1"/>
    <property type="molecule type" value="Genomic_DNA"/>
</dbReference>
<reference evidence="1 2" key="1">
    <citation type="submission" date="2016-11" db="EMBL/GenBank/DDBJ databases">
        <authorList>
            <person name="Jaros S."/>
            <person name="Januszkiewicz K."/>
            <person name="Wedrychowicz H."/>
        </authorList>
    </citation>
    <scope>NUCLEOTIDE SEQUENCE [LARGE SCALE GENOMIC DNA]</scope>
    <source>
        <strain evidence="1 2">DSM 24574</strain>
    </source>
</reference>
<sequence>MAPSGGQTQSGRKKYKYLMLFSATAPKTGFEVACRRLNLCKVSNYRQARAIRPAELSPNRVGYSLSAWYTSTSYFRAMSPMCEPHICRYNSTTSLDAGST</sequence>